<dbReference type="InterPro" id="IPR011701">
    <property type="entry name" value="MFS"/>
</dbReference>
<dbReference type="AlphaFoldDB" id="A0A8J5JRX3"/>
<feature type="region of interest" description="Disordered" evidence="6">
    <location>
        <begin position="22"/>
        <end position="65"/>
    </location>
</feature>
<accession>A0A8J5JRX3</accession>
<gene>
    <name evidence="9" type="primary">Mfsd10-L</name>
    <name evidence="9" type="ORF">Hamer_G017363</name>
</gene>
<evidence type="ECO:0000256" key="5">
    <source>
        <dbReference type="ARBA" id="ARBA00023136"/>
    </source>
</evidence>
<evidence type="ECO:0000256" key="2">
    <source>
        <dbReference type="ARBA" id="ARBA00022448"/>
    </source>
</evidence>
<dbReference type="FunFam" id="1.20.1250.20:FF:000223">
    <property type="entry name" value="Major facilitator superfamily domain-containing protein"/>
    <property type="match status" value="1"/>
</dbReference>
<dbReference type="GO" id="GO:0022857">
    <property type="term" value="F:transmembrane transporter activity"/>
    <property type="evidence" value="ECO:0007669"/>
    <property type="project" value="InterPro"/>
</dbReference>
<comment type="caution">
    <text evidence="9">The sequence shown here is derived from an EMBL/GenBank/DDBJ whole genome shotgun (WGS) entry which is preliminary data.</text>
</comment>
<feature type="transmembrane region" description="Helical" evidence="7">
    <location>
        <begin position="222"/>
        <end position="244"/>
    </location>
</feature>
<dbReference type="GO" id="GO:0031526">
    <property type="term" value="C:brush border membrane"/>
    <property type="evidence" value="ECO:0007669"/>
    <property type="project" value="TreeGrafter"/>
</dbReference>
<keyword evidence="5 7" id="KW-0472">Membrane</keyword>
<organism evidence="9 10">
    <name type="scientific">Homarus americanus</name>
    <name type="common">American lobster</name>
    <dbReference type="NCBI Taxonomy" id="6706"/>
    <lineage>
        <taxon>Eukaryota</taxon>
        <taxon>Metazoa</taxon>
        <taxon>Ecdysozoa</taxon>
        <taxon>Arthropoda</taxon>
        <taxon>Crustacea</taxon>
        <taxon>Multicrustacea</taxon>
        <taxon>Malacostraca</taxon>
        <taxon>Eumalacostraca</taxon>
        <taxon>Eucarida</taxon>
        <taxon>Decapoda</taxon>
        <taxon>Pleocyemata</taxon>
        <taxon>Astacidea</taxon>
        <taxon>Nephropoidea</taxon>
        <taxon>Nephropidae</taxon>
        <taxon>Homarus</taxon>
    </lineage>
</organism>
<evidence type="ECO:0000259" key="8">
    <source>
        <dbReference type="PROSITE" id="PS50850"/>
    </source>
</evidence>
<proteinExistence type="predicted"/>
<feature type="transmembrane region" description="Helical" evidence="7">
    <location>
        <begin position="163"/>
        <end position="191"/>
    </location>
</feature>
<dbReference type="InterPro" id="IPR020846">
    <property type="entry name" value="MFS_dom"/>
</dbReference>
<evidence type="ECO:0000256" key="3">
    <source>
        <dbReference type="ARBA" id="ARBA00022692"/>
    </source>
</evidence>
<keyword evidence="4 7" id="KW-1133">Transmembrane helix</keyword>
<evidence type="ECO:0000256" key="1">
    <source>
        <dbReference type="ARBA" id="ARBA00004141"/>
    </source>
</evidence>
<dbReference type="PROSITE" id="PS00216">
    <property type="entry name" value="SUGAR_TRANSPORT_1"/>
    <property type="match status" value="1"/>
</dbReference>
<evidence type="ECO:0000256" key="7">
    <source>
        <dbReference type="SAM" id="Phobius"/>
    </source>
</evidence>
<feature type="transmembrane region" description="Helical" evidence="7">
    <location>
        <begin position="327"/>
        <end position="347"/>
    </location>
</feature>
<keyword evidence="10" id="KW-1185">Reference proteome</keyword>
<sequence>MVGWLVILQHVPDRVMVIMRSGTRTKKDTSQNATLEAESNGKTMSGSSETSLHSEKADSTSVSNKAPSKMQGIVFMSLILDLLGFTVILPLFPALLDYYSKHDTSGLYSTLLSWVATFQHLIGIPARFNSVLFGGLLGSLFSLLQFLASPITGALSDVYGRKPIYICTLIGVAASYGMWALASNFAVFVLARIIGGATKGNVSLAYSVMTDISDEKSRAKGMALIGVAFSIGFTIGPAVGAMFSRWGSTGWFAASAMYALALALCNIVYTYIFFKETLPETNRRKSVASGLSQAWELINPRSLFSFSPVKGLEKQERAKLVQLGRVYFLYLFLYSGLEFTLTFVTHHKHSYDSMAQGRMFSYLGLVMALMQGGYVRRVKDGSEKAMANKGLIMMIPAFILIGASETNWGLYTGLTLYALGSSMMVPCLTALASYHGAESHKGTLLGIWRSLGALARAVGPVVTSIGFWSMGAELCYIIGGLSMVFPLILLQSC</sequence>
<feature type="transmembrane region" description="Helical" evidence="7">
    <location>
        <begin position="73"/>
        <end position="95"/>
    </location>
</feature>
<dbReference type="PANTHER" id="PTHR23504">
    <property type="entry name" value="MAJOR FACILITATOR SUPERFAMILY DOMAIN-CONTAINING PROTEIN 10"/>
    <property type="match status" value="1"/>
</dbReference>
<dbReference type="SUPFAM" id="SSF103473">
    <property type="entry name" value="MFS general substrate transporter"/>
    <property type="match status" value="1"/>
</dbReference>
<dbReference type="InterPro" id="IPR005829">
    <property type="entry name" value="Sugar_transporter_CS"/>
</dbReference>
<feature type="transmembrane region" description="Helical" evidence="7">
    <location>
        <begin position="250"/>
        <end position="274"/>
    </location>
</feature>
<keyword evidence="2" id="KW-0813">Transport</keyword>
<protein>
    <submittedName>
        <fullName evidence="9">Major facilitator superfamily domain-containing protein 10-like</fullName>
    </submittedName>
</protein>
<feature type="domain" description="Major facilitator superfamily (MFS) profile" evidence="8">
    <location>
        <begin position="70"/>
        <end position="493"/>
    </location>
</feature>
<evidence type="ECO:0000256" key="4">
    <source>
        <dbReference type="ARBA" id="ARBA00022989"/>
    </source>
</evidence>
<evidence type="ECO:0000313" key="9">
    <source>
        <dbReference type="EMBL" id="KAG7159929.1"/>
    </source>
</evidence>
<feature type="transmembrane region" description="Helical" evidence="7">
    <location>
        <begin position="107"/>
        <end position="124"/>
    </location>
</feature>
<evidence type="ECO:0000256" key="6">
    <source>
        <dbReference type="SAM" id="MobiDB-lite"/>
    </source>
</evidence>
<dbReference type="InterPro" id="IPR036259">
    <property type="entry name" value="MFS_trans_sf"/>
</dbReference>
<keyword evidence="3 7" id="KW-0812">Transmembrane</keyword>
<dbReference type="PROSITE" id="PS50850">
    <property type="entry name" value="MFS"/>
    <property type="match status" value="1"/>
</dbReference>
<feature type="transmembrane region" description="Helical" evidence="7">
    <location>
        <begin position="359"/>
        <end position="375"/>
    </location>
</feature>
<dbReference type="EMBL" id="JAHLQT010031743">
    <property type="protein sequence ID" value="KAG7159929.1"/>
    <property type="molecule type" value="Genomic_DNA"/>
</dbReference>
<reference evidence="9" key="1">
    <citation type="journal article" date="2021" name="Sci. Adv.">
        <title>The American lobster genome reveals insights on longevity, neural, and immune adaptations.</title>
        <authorList>
            <person name="Polinski J.M."/>
            <person name="Zimin A.V."/>
            <person name="Clark K.F."/>
            <person name="Kohn A.B."/>
            <person name="Sadowski N."/>
            <person name="Timp W."/>
            <person name="Ptitsyn A."/>
            <person name="Khanna P."/>
            <person name="Romanova D.Y."/>
            <person name="Williams P."/>
            <person name="Greenwood S.J."/>
            <person name="Moroz L.L."/>
            <person name="Walt D.R."/>
            <person name="Bodnar A.G."/>
        </authorList>
    </citation>
    <scope>NUCLEOTIDE SEQUENCE</scope>
    <source>
        <strain evidence="9">GMGI-L3</strain>
    </source>
</reference>
<dbReference type="Pfam" id="PF07690">
    <property type="entry name" value="MFS_1"/>
    <property type="match status" value="1"/>
</dbReference>
<name>A0A8J5JRX3_HOMAM</name>
<evidence type="ECO:0000313" key="10">
    <source>
        <dbReference type="Proteomes" id="UP000747542"/>
    </source>
</evidence>
<comment type="subcellular location">
    <subcellularLocation>
        <location evidence="1">Membrane</location>
        <topology evidence="1">Multi-pass membrane protein</topology>
    </subcellularLocation>
</comment>
<feature type="transmembrane region" description="Helical" evidence="7">
    <location>
        <begin position="387"/>
        <end position="404"/>
    </location>
</feature>
<dbReference type="PANTHER" id="PTHR23504:SF31">
    <property type="entry name" value="MAJOR FACILITATOR SUPERFAMILY DOMAIN-CONTAINING PROTEIN 10"/>
    <property type="match status" value="1"/>
</dbReference>
<feature type="transmembrane region" description="Helical" evidence="7">
    <location>
        <begin position="131"/>
        <end position="151"/>
    </location>
</feature>
<feature type="compositionally biased region" description="Polar residues" evidence="6">
    <location>
        <begin position="40"/>
        <end position="51"/>
    </location>
</feature>
<dbReference type="Proteomes" id="UP000747542">
    <property type="component" value="Unassembled WGS sequence"/>
</dbReference>
<dbReference type="Gene3D" id="1.20.1250.20">
    <property type="entry name" value="MFS general substrate transporter like domains"/>
    <property type="match status" value="1"/>
</dbReference>
<feature type="transmembrane region" description="Helical" evidence="7">
    <location>
        <begin position="474"/>
        <end position="490"/>
    </location>
</feature>